<dbReference type="AlphaFoldDB" id="A0A9W8AX13"/>
<dbReference type="GO" id="GO:0003824">
    <property type="term" value="F:catalytic activity"/>
    <property type="evidence" value="ECO:0007669"/>
    <property type="project" value="InterPro"/>
</dbReference>
<feature type="domain" description="Condensation" evidence="1">
    <location>
        <begin position="2"/>
        <end position="380"/>
    </location>
</feature>
<name>A0A9W8AX13_9FUNG</name>
<dbReference type="Gene3D" id="3.40.50.12780">
    <property type="entry name" value="N-terminal domain of ligase-like"/>
    <property type="match status" value="1"/>
</dbReference>
<reference evidence="2" key="1">
    <citation type="submission" date="2022-07" db="EMBL/GenBank/DDBJ databases">
        <title>Phylogenomic reconstructions and comparative analyses of Kickxellomycotina fungi.</title>
        <authorList>
            <person name="Reynolds N.K."/>
            <person name="Stajich J.E."/>
            <person name="Barry K."/>
            <person name="Grigoriev I.V."/>
            <person name="Crous P."/>
            <person name="Smith M.E."/>
        </authorList>
    </citation>
    <scope>NUCLEOTIDE SEQUENCE</scope>
    <source>
        <strain evidence="2">RSA 567</strain>
    </source>
</reference>
<dbReference type="PANTHER" id="PTHR45398:SF1">
    <property type="entry name" value="ENZYME, PUTATIVE (JCVI)-RELATED"/>
    <property type="match status" value="1"/>
</dbReference>
<dbReference type="InterPro" id="IPR042099">
    <property type="entry name" value="ANL_N_sf"/>
</dbReference>
<feature type="non-terminal residue" evidence="2">
    <location>
        <position position="1034"/>
    </location>
</feature>
<dbReference type="PANTHER" id="PTHR45398">
    <property type="match status" value="1"/>
</dbReference>
<dbReference type="Proteomes" id="UP001151582">
    <property type="component" value="Unassembled WGS sequence"/>
</dbReference>
<dbReference type="EMBL" id="JANBQB010001081">
    <property type="protein sequence ID" value="KAJ1972350.1"/>
    <property type="molecule type" value="Genomic_DNA"/>
</dbReference>
<organism evidence="2 3">
    <name type="scientific">Dimargaris verticillata</name>
    <dbReference type="NCBI Taxonomy" id="2761393"/>
    <lineage>
        <taxon>Eukaryota</taxon>
        <taxon>Fungi</taxon>
        <taxon>Fungi incertae sedis</taxon>
        <taxon>Zoopagomycota</taxon>
        <taxon>Kickxellomycotina</taxon>
        <taxon>Dimargaritomycetes</taxon>
        <taxon>Dimargaritales</taxon>
        <taxon>Dimargaritaceae</taxon>
        <taxon>Dimargaris</taxon>
    </lineage>
</organism>
<proteinExistence type="predicted"/>
<dbReference type="SUPFAM" id="SSF52777">
    <property type="entry name" value="CoA-dependent acyltransferases"/>
    <property type="match status" value="4"/>
</dbReference>
<dbReference type="OrthoDB" id="2159364at2759"/>
<keyword evidence="3" id="KW-1185">Reference proteome</keyword>
<sequence>MLRCRYTLHDNQWHQAIPTAEATHDDYCWAECHTTEAELSQHLAKLHTQLSLTQGPLLGALLVHLNDLPDQPRLYLVSHHIVIDLVSWRILIDDLNTLLSHQPLPPKTLSFAKWATSLDAHAATLTADCWPEQVSPTNATAPIPVDQVGTRHSIFQTLDATITDQLVTHICPALRVTPRNAILSAYALAYCQTLDTAQVNLCMEGHGREPWSPDLDISRTVGWFTSFYPLVIHAQTNASLAAVLHQAKERLQQIPTKGFPYFLLKYMTNANADERSKLLAKTPAHLDVLFNYFGRFTQSTTTDQSLVSIDWSGQYGEHDNPTEDWVPFDQYVMAMVSGDTLRLGIDYNTCRCTDTSMTTLLITWATHLRDLVLAFAANPMAICPAVTRFDFDLLPLTSSDFDQLSTQLAQRNLSWHQIEDLYPCTPLQSGLLLSTLRNRHAYLVQYHVTLTGNLDIAHLEASWQQVALHHSILRTVFLDAPSQVTTGYVQAVLTQSIVCFDADPTQPAAELSTRAYQRLHTNFTLENPLFQVSVGALPNSTTNAHQMTVTFHHAMLDGWSFPLLVTEVLKCYHDAHSPALTSSSFKLVTQQILDGQSSNATAQFWQEYLADAPHSPAPLLSPSATMQATGYSDYRTQLPIAKSALVAFARRHGLSLSTLLRGAYALVLSRYLSTDQVVFGVTVAGRNLDVDNITTLIGPCLTTVPFRVYTNDQPILTWLQQLHKDYVRMIPYEQSNVADIARWCQIPSNTPIFGTMMGFENQPPLTQDPTHSLQATNVTVTEFTEYAFGVAFEELPDAILCKVGYANALYDADVGPRVVDHLAHVVERLISADQTLLLSNVTLEPVEGDTDRLATDAISLQPNVALVDLLDVAASVSSNAPDRVALQMADHFWTYSQLLARANELAQRMDAVSRRSAQQPLVVAFVANMGDLAVAVLASMITQAHLVLMTSHSPNLDIPALVDHLQPSLVLASDDMLSLHLPVPVLAIHADVGDSALSLPKPEPHAYCFKVSMVDDVAASDVILKTVDRLPTAF</sequence>
<dbReference type="InterPro" id="IPR001242">
    <property type="entry name" value="Condensation_dom"/>
</dbReference>
<feature type="domain" description="Condensation" evidence="1">
    <location>
        <begin position="419"/>
        <end position="832"/>
    </location>
</feature>
<dbReference type="Gene3D" id="3.30.559.30">
    <property type="entry name" value="Nonribosomal peptide synthetase, condensation domain"/>
    <property type="match status" value="2"/>
</dbReference>
<evidence type="ECO:0000313" key="3">
    <source>
        <dbReference type="Proteomes" id="UP001151582"/>
    </source>
</evidence>
<protein>
    <recommendedName>
        <fullName evidence="1">Condensation domain-containing protein</fullName>
    </recommendedName>
</protein>
<dbReference type="InterPro" id="IPR023213">
    <property type="entry name" value="CAT-like_dom_sf"/>
</dbReference>
<evidence type="ECO:0000259" key="1">
    <source>
        <dbReference type="Pfam" id="PF00668"/>
    </source>
</evidence>
<gene>
    <name evidence="2" type="ORF">H4R34_005436</name>
</gene>
<evidence type="ECO:0000313" key="2">
    <source>
        <dbReference type="EMBL" id="KAJ1972350.1"/>
    </source>
</evidence>
<accession>A0A9W8AX13</accession>
<dbReference type="Gene3D" id="3.30.559.10">
    <property type="entry name" value="Chloramphenicol acetyltransferase-like domain"/>
    <property type="match status" value="2"/>
</dbReference>
<dbReference type="SUPFAM" id="SSF56801">
    <property type="entry name" value="Acetyl-CoA synthetase-like"/>
    <property type="match status" value="1"/>
</dbReference>
<dbReference type="Pfam" id="PF00668">
    <property type="entry name" value="Condensation"/>
    <property type="match status" value="2"/>
</dbReference>
<comment type="caution">
    <text evidence="2">The sequence shown here is derived from an EMBL/GenBank/DDBJ whole genome shotgun (WGS) entry which is preliminary data.</text>
</comment>